<proteinExistence type="predicted"/>
<sequence length="68" mass="7871">MQTQHAWNATYAVLAAPHHSDTTALRRHQLRLSARLWWHPYWNAARSAPAARTDLRQLVRTREASRAA</sequence>
<keyword evidence="2" id="KW-1185">Reference proteome</keyword>
<organism evidence="1 2">
    <name type="scientific">Streptomyces cynarae</name>
    <dbReference type="NCBI Taxonomy" id="2981134"/>
    <lineage>
        <taxon>Bacteria</taxon>
        <taxon>Bacillati</taxon>
        <taxon>Actinomycetota</taxon>
        <taxon>Actinomycetes</taxon>
        <taxon>Kitasatosporales</taxon>
        <taxon>Streptomycetaceae</taxon>
        <taxon>Streptomyces</taxon>
    </lineage>
</organism>
<evidence type="ECO:0000313" key="2">
    <source>
        <dbReference type="Proteomes" id="UP001061298"/>
    </source>
</evidence>
<reference evidence="1" key="1">
    <citation type="submission" date="2022-10" db="EMBL/GenBank/DDBJ databases">
        <authorList>
            <person name="Mo P."/>
        </authorList>
    </citation>
    <scope>NUCLEOTIDE SEQUENCE</scope>
    <source>
        <strain evidence="1">HUAS 13-4</strain>
    </source>
</reference>
<dbReference type="Proteomes" id="UP001061298">
    <property type="component" value="Chromosome"/>
</dbReference>
<evidence type="ECO:0000313" key="1">
    <source>
        <dbReference type="EMBL" id="UXY24238.1"/>
    </source>
</evidence>
<dbReference type="RefSeq" id="WP_263234476.1">
    <property type="nucleotide sequence ID" value="NZ_CP106793.1"/>
</dbReference>
<protein>
    <submittedName>
        <fullName evidence="1">Uncharacterized protein</fullName>
    </submittedName>
</protein>
<name>A0ABY6EJ68_9ACTN</name>
<gene>
    <name evidence="1" type="ORF">N8I84_40385</name>
</gene>
<dbReference type="EMBL" id="CP106793">
    <property type="protein sequence ID" value="UXY24238.1"/>
    <property type="molecule type" value="Genomic_DNA"/>
</dbReference>
<accession>A0ABY6EJ68</accession>